<dbReference type="InterPro" id="IPR006195">
    <property type="entry name" value="aa-tRNA-synth_II"/>
</dbReference>
<evidence type="ECO:0000256" key="11">
    <source>
        <dbReference type="ARBA" id="ARBA00048573"/>
    </source>
</evidence>
<evidence type="ECO:0000256" key="3">
    <source>
        <dbReference type="ARBA" id="ARBA00013166"/>
    </source>
</evidence>
<dbReference type="EMBL" id="CM010718">
    <property type="protein sequence ID" value="RZC59608.1"/>
    <property type="molecule type" value="Genomic_DNA"/>
</dbReference>
<dbReference type="PRINTS" id="PR00982">
    <property type="entry name" value="TRNASYNTHLYS"/>
</dbReference>
<dbReference type="InterPro" id="IPR004364">
    <property type="entry name" value="Aa-tRNA-synt_II"/>
</dbReference>
<keyword evidence="9" id="KW-0030">Aminoacyl-tRNA synthetase</keyword>
<dbReference type="InterPro" id="IPR044136">
    <property type="entry name" value="Lys-tRNA-ligase_II_N"/>
</dbReference>
<evidence type="ECO:0000259" key="13">
    <source>
        <dbReference type="PROSITE" id="PS50862"/>
    </source>
</evidence>
<evidence type="ECO:0000313" key="15">
    <source>
        <dbReference type="Proteomes" id="UP000316621"/>
    </source>
</evidence>
<dbReference type="GO" id="GO:0000049">
    <property type="term" value="F:tRNA binding"/>
    <property type="evidence" value="ECO:0007669"/>
    <property type="project" value="TreeGrafter"/>
</dbReference>
<comment type="similarity">
    <text evidence="2">Belongs to the class-II aminoacyl-tRNA synthetase family.</text>
</comment>
<dbReference type="EC" id="6.1.1.6" evidence="3"/>
<dbReference type="GO" id="GO:0006430">
    <property type="term" value="P:lysyl-tRNA aminoacylation"/>
    <property type="evidence" value="ECO:0007669"/>
    <property type="project" value="InterPro"/>
</dbReference>
<dbReference type="CDD" id="cd04322">
    <property type="entry name" value="LysRS_N"/>
    <property type="match status" value="1"/>
</dbReference>
<evidence type="ECO:0000256" key="7">
    <source>
        <dbReference type="ARBA" id="ARBA00022840"/>
    </source>
</evidence>
<dbReference type="AlphaFoldDB" id="A0A4Y7JIH9"/>
<dbReference type="GO" id="GO:0005829">
    <property type="term" value="C:cytosol"/>
    <property type="evidence" value="ECO:0007669"/>
    <property type="project" value="TreeGrafter"/>
</dbReference>
<dbReference type="STRING" id="3469.A0A4Y7JIH9"/>
<dbReference type="InterPro" id="IPR018149">
    <property type="entry name" value="Lys-tRNA-synth_II_C"/>
</dbReference>
<keyword evidence="8" id="KW-0648">Protein biosynthesis</keyword>
<dbReference type="GO" id="GO:0005524">
    <property type="term" value="F:ATP binding"/>
    <property type="evidence" value="ECO:0007669"/>
    <property type="project" value="UniProtKB-KW"/>
</dbReference>
<feature type="compositionally biased region" description="Basic residues" evidence="12">
    <location>
        <begin position="67"/>
        <end position="83"/>
    </location>
</feature>
<sequence length="707" mass="79596">MLPIKDNPTTTDSEKPLDSTNTASTKMDKNSFLVLAALGGDDGLEEESGKSVVEEEVTNTEATTTTSKKKNAKKKLAKQRKKQKDHEAKMLKEEEDKKLSDPEPITAAAADEEDMDGMDPNGKGLKEEEEKALPMMGSKLSNPEPITAAAATTANEEDMDSNGKGLKEEEEEEKELSMMGSELSNPEPITAADEEDIDPDQFRASRLKMVESLKNSGVNPYPHKFQVTMTIATYIRMYETLGAGERREDVVVSLSGRIMQKRMQSAKLNCYGLSEFGGSEVQIMVDISNSDLDVTEFTRFHSCVERGDIVGVTGFPGRCQRGELSLFPRSFVVLSHTLQLMPRGKAGPRGDNANVKETRYFQRYLDLVLNKEVPQIFSTRAMIVDYIRKFLKNLDFLEVETPMMNMIAGGGNPFITHDNDFNMNLFTCVPPEVYLKQLVVGGLERVFEIRKRFSNEGIDLADNPELTICEFYEAYADYYDLMAQTEKMLSDMVMELTGGYTVKYHANGFHKDPIEIDFTPPFRRIDLIEELEKMADLKIPEDLSSDITNKYLLDACIKLDVKCPPQTTAWLLNKLVEHFLAETCVNPTFIIDYPEIMIPLAKSHRSRRGLTECFKLNINKREVCNAYTELNDPVVQRQRFAKQLQDALLGESRPLDQLLEAYCTALEYGLPPTAGWVLGIDRLTMLLTDSHTMKEVILFPPLHGAFT</sequence>
<evidence type="ECO:0000256" key="2">
    <source>
        <dbReference type="ARBA" id="ARBA00008226"/>
    </source>
</evidence>
<evidence type="ECO:0000256" key="12">
    <source>
        <dbReference type="SAM" id="MobiDB-lite"/>
    </source>
</evidence>
<dbReference type="InterPro" id="IPR002313">
    <property type="entry name" value="Lys-tRNA-ligase_II"/>
</dbReference>
<name>A0A4Y7JIH9_PAPSO</name>
<protein>
    <recommendedName>
        <fullName evidence="3">lysine--tRNA ligase</fullName>
        <ecNumber evidence="3">6.1.1.6</ecNumber>
    </recommendedName>
    <alternativeName>
        <fullName evidence="10">Lysyl-tRNA synthetase</fullName>
    </alternativeName>
</protein>
<dbReference type="SUPFAM" id="SSF50249">
    <property type="entry name" value="Nucleic acid-binding proteins"/>
    <property type="match status" value="1"/>
</dbReference>
<comment type="subcellular location">
    <subcellularLocation>
        <location evidence="1">Cytoplasm</location>
    </subcellularLocation>
</comment>
<dbReference type="PANTHER" id="PTHR42918">
    <property type="entry name" value="LYSYL-TRNA SYNTHETASE"/>
    <property type="match status" value="1"/>
</dbReference>
<dbReference type="Proteomes" id="UP000316621">
    <property type="component" value="Chromosome 4"/>
</dbReference>
<accession>A0A4Y7JIH9</accession>
<keyword evidence="15" id="KW-1185">Reference proteome</keyword>
<dbReference type="FunFam" id="3.30.930.10:FF:000238">
    <property type="entry name" value="Lysine--tRNA ligase"/>
    <property type="match status" value="1"/>
</dbReference>
<evidence type="ECO:0000256" key="6">
    <source>
        <dbReference type="ARBA" id="ARBA00022741"/>
    </source>
</evidence>
<feature type="compositionally biased region" description="Basic and acidic residues" evidence="12">
    <location>
        <begin position="84"/>
        <end position="101"/>
    </location>
</feature>
<evidence type="ECO:0000256" key="4">
    <source>
        <dbReference type="ARBA" id="ARBA00022490"/>
    </source>
</evidence>
<dbReference type="FunFam" id="2.40.50.140:FF:000050">
    <property type="entry name" value="Lysine--tRNA ligase"/>
    <property type="match status" value="1"/>
</dbReference>
<evidence type="ECO:0000256" key="8">
    <source>
        <dbReference type="ARBA" id="ARBA00022917"/>
    </source>
</evidence>
<evidence type="ECO:0000256" key="5">
    <source>
        <dbReference type="ARBA" id="ARBA00022598"/>
    </source>
</evidence>
<feature type="region of interest" description="Disordered" evidence="12">
    <location>
        <begin position="1"/>
        <end position="197"/>
    </location>
</feature>
<feature type="domain" description="Aminoacyl-transfer RNA synthetases class-II family profile" evidence="13">
    <location>
        <begin position="383"/>
        <end position="700"/>
    </location>
</feature>
<dbReference type="InterPro" id="IPR012340">
    <property type="entry name" value="NA-bd_OB-fold"/>
</dbReference>
<dbReference type="SUPFAM" id="SSF55681">
    <property type="entry name" value="Class II aaRS and biotin synthetases"/>
    <property type="match status" value="1"/>
</dbReference>
<dbReference type="Gene3D" id="2.40.50.140">
    <property type="entry name" value="Nucleic acid-binding proteins"/>
    <property type="match status" value="1"/>
</dbReference>
<dbReference type="Gramene" id="RZC59608">
    <property type="protein sequence ID" value="RZC59608"/>
    <property type="gene ID" value="C5167_006906"/>
</dbReference>
<dbReference type="Pfam" id="PF00152">
    <property type="entry name" value="tRNA-synt_2"/>
    <property type="match status" value="1"/>
</dbReference>
<dbReference type="InterPro" id="IPR045864">
    <property type="entry name" value="aa-tRNA-synth_II/BPL/LPL"/>
</dbReference>
<evidence type="ECO:0000256" key="10">
    <source>
        <dbReference type="ARBA" id="ARBA00030563"/>
    </source>
</evidence>
<comment type="catalytic activity">
    <reaction evidence="11">
        <text>tRNA(Lys) + L-lysine + ATP = L-lysyl-tRNA(Lys) + AMP + diphosphate</text>
        <dbReference type="Rhea" id="RHEA:20792"/>
        <dbReference type="Rhea" id="RHEA-COMP:9696"/>
        <dbReference type="Rhea" id="RHEA-COMP:9697"/>
        <dbReference type="ChEBI" id="CHEBI:30616"/>
        <dbReference type="ChEBI" id="CHEBI:32551"/>
        <dbReference type="ChEBI" id="CHEBI:33019"/>
        <dbReference type="ChEBI" id="CHEBI:78442"/>
        <dbReference type="ChEBI" id="CHEBI:78529"/>
        <dbReference type="ChEBI" id="CHEBI:456215"/>
        <dbReference type="EC" id="6.1.1.6"/>
    </reaction>
</comment>
<dbReference type="PANTHER" id="PTHR42918:SF9">
    <property type="entry name" value="LYSINE--TRNA LIGASE"/>
    <property type="match status" value="1"/>
</dbReference>
<reference evidence="14 15" key="1">
    <citation type="journal article" date="2018" name="Science">
        <title>The opium poppy genome and morphinan production.</title>
        <authorList>
            <person name="Guo L."/>
            <person name="Winzer T."/>
            <person name="Yang X."/>
            <person name="Li Y."/>
            <person name="Ning Z."/>
            <person name="He Z."/>
            <person name="Teodor R."/>
            <person name="Lu Y."/>
            <person name="Bowser T.A."/>
            <person name="Graham I.A."/>
            <person name="Ye K."/>
        </authorList>
    </citation>
    <scope>NUCLEOTIDE SEQUENCE [LARGE SCALE GENOMIC DNA]</scope>
    <source>
        <strain evidence="15">cv. HN1</strain>
        <tissue evidence="14">Leaves</tissue>
    </source>
</reference>
<dbReference type="NCBIfam" id="TIGR00499">
    <property type="entry name" value="lysS_bact"/>
    <property type="match status" value="1"/>
</dbReference>
<evidence type="ECO:0000256" key="9">
    <source>
        <dbReference type="ARBA" id="ARBA00023146"/>
    </source>
</evidence>
<evidence type="ECO:0000256" key="1">
    <source>
        <dbReference type="ARBA" id="ARBA00004496"/>
    </source>
</evidence>
<keyword evidence="6" id="KW-0547">Nucleotide-binding</keyword>
<keyword evidence="5" id="KW-0436">Ligase</keyword>
<dbReference type="PROSITE" id="PS50862">
    <property type="entry name" value="AA_TRNA_LIGASE_II"/>
    <property type="match status" value="1"/>
</dbReference>
<organism evidence="14 15">
    <name type="scientific">Papaver somniferum</name>
    <name type="common">Opium poppy</name>
    <dbReference type="NCBI Taxonomy" id="3469"/>
    <lineage>
        <taxon>Eukaryota</taxon>
        <taxon>Viridiplantae</taxon>
        <taxon>Streptophyta</taxon>
        <taxon>Embryophyta</taxon>
        <taxon>Tracheophyta</taxon>
        <taxon>Spermatophyta</taxon>
        <taxon>Magnoliopsida</taxon>
        <taxon>Ranunculales</taxon>
        <taxon>Papaveraceae</taxon>
        <taxon>Papaveroideae</taxon>
        <taxon>Papaver</taxon>
    </lineage>
</organism>
<proteinExistence type="inferred from homology"/>
<keyword evidence="7" id="KW-0067">ATP-binding</keyword>
<evidence type="ECO:0000313" key="14">
    <source>
        <dbReference type="EMBL" id="RZC59608.1"/>
    </source>
</evidence>
<keyword evidence="4" id="KW-0963">Cytoplasm</keyword>
<gene>
    <name evidence="14" type="ORF">C5167_006906</name>
</gene>
<dbReference type="GO" id="GO:0004824">
    <property type="term" value="F:lysine-tRNA ligase activity"/>
    <property type="evidence" value="ECO:0007669"/>
    <property type="project" value="UniProtKB-EC"/>
</dbReference>
<dbReference type="Gene3D" id="3.30.930.10">
    <property type="entry name" value="Bira Bifunctional Protein, Domain 2"/>
    <property type="match status" value="1"/>
</dbReference>